<dbReference type="Proteomes" id="UP000276603">
    <property type="component" value="Unassembled WGS sequence"/>
</dbReference>
<sequence length="68" mass="8244">MRCKLKRLGDGHEEFYTEQENVSTEGYTISTKHLYIIYRQKIKVHLGNFRFCISFFQRLMVLYTFGEK</sequence>
<organism evidence="1 2">
    <name type="scientific">Ulvibacterium marinum</name>
    <dbReference type="NCBI Taxonomy" id="2419782"/>
    <lineage>
        <taxon>Bacteria</taxon>
        <taxon>Pseudomonadati</taxon>
        <taxon>Bacteroidota</taxon>
        <taxon>Flavobacteriia</taxon>
        <taxon>Flavobacteriales</taxon>
        <taxon>Flavobacteriaceae</taxon>
        <taxon>Ulvibacterium</taxon>
    </lineage>
</organism>
<accession>A0A3B0CF35</accession>
<dbReference type="EMBL" id="RBCJ01000001">
    <property type="protein sequence ID" value="RKN82307.1"/>
    <property type="molecule type" value="Genomic_DNA"/>
</dbReference>
<keyword evidence="2" id="KW-1185">Reference proteome</keyword>
<dbReference type="AlphaFoldDB" id="A0A3B0CF35"/>
<comment type="caution">
    <text evidence="1">The sequence shown here is derived from an EMBL/GenBank/DDBJ whole genome shotgun (WGS) entry which is preliminary data.</text>
</comment>
<protein>
    <submittedName>
        <fullName evidence="1">Uncharacterized protein</fullName>
    </submittedName>
</protein>
<proteinExistence type="predicted"/>
<evidence type="ECO:0000313" key="2">
    <source>
        <dbReference type="Proteomes" id="UP000276603"/>
    </source>
</evidence>
<name>A0A3B0CF35_9FLAO</name>
<reference evidence="1 2" key="1">
    <citation type="submission" date="2018-10" db="EMBL/GenBank/DDBJ databases">
        <title>Ulvibacterium marinum gen. nov., sp. nov., a novel marine bacterium of the family Flavobacteriaceae, isolated from a culture of the green alga Ulva prolifera.</title>
        <authorList>
            <person name="Zhang Z."/>
        </authorList>
    </citation>
    <scope>NUCLEOTIDE SEQUENCE [LARGE SCALE GENOMIC DNA]</scope>
    <source>
        <strain evidence="1 2">CCMM003</strain>
    </source>
</reference>
<evidence type="ECO:0000313" key="1">
    <source>
        <dbReference type="EMBL" id="RKN82307.1"/>
    </source>
</evidence>
<gene>
    <name evidence="1" type="ORF">D7Z94_00135</name>
</gene>